<proteinExistence type="predicted"/>
<organism evidence="6 7">
    <name type="scientific">Mycolicibacterium sphagni</name>
    <dbReference type="NCBI Taxonomy" id="1786"/>
    <lineage>
        <taxon>Bacteria</taxon>
        <taxon>Bacillati</taxon>
        <taxon>Actinomycetota</taxon>
        <taxon>Actinomycetes</taxon>
        <taxon>Mycobacteriales</taxon>
        <taxon>Mycobacteriaceae</taxon>
        <taxon>Mycolicibacterium</taxon>
    </lineage>
</organism>
<accession>A0ABX2K6S3</accession>
<evidence type="ECO:0000259" key="5">
    <source>
        <dbReference type="PROSITE" id="PS50977"/>
    </source>
</evidence>
<feature type="DNA-binding region" description="H-T-H motif" evidence="4">
    <location>
        <begin position="36"/>
        <end position="55"/>
    </location>
</feature>
<dbReference type="InterPro" id="IPR009057">
    <property type="entry name" value="Homeodomain-like_sf"/>
</dbReference>
<evidence type="ECO:0000256" key="4">
    <source>
        <dbReference type="PROSITE-ProRule" id="PRU00335"/>
    </source>
</evidence>
<evidence type="ECO:0000313" key="7">
    <source>
        <dbReference type="Proteomes" id="UP000708347"/>
    </source>
</evidence>
<evidence type="ECO:0000256" key="1">
    <source>
        <dbReference type="ARBA" id="ARBA00023015"/>
    </source>
</evidence>
<dbReference type="SUPFAM" id="SSF46689">
    <property type="entry name" value="Homeodomain-like"/>
    <property type="match status" value="1"/>
</dbReference>
<name>A0ABX2K6S3_9MYCO</name>
<dbReference type="PANTHER" id="PTHR30055">
    <property type="entry name" value="HTH-TYPE TRANSCRIPTIONAL REGULATOR RUTR"/>
    <property type="match status" value="1"/>
</dbReference>
<sequence length="207" mass="22651">MTAGLGKREEHKIATRSAIQSAADALFDSRGYADTTIKDIADAAGVTERTFFRYFSGKEALLVRDIEEFLPILGAEIRRRPAGEPPLDAVKNSFLALLDRLRQTRPNLSWLFHDGPPGPKLAKSTPGLLLKFEQEIVDALADRLHDRGPDPEFTAQVLARCAVAALRSAGIRYWQLRQRADSPGEIDLINQAFNIVRGAGQGAGDSA</sequence>
<gene>
    <name evidence="6" type="ORF">FEG63_24955</name>
</gene>
<feature type="domain" description="HTH tetR-type" evidence="5">
    <location>
        <begin position="13"/>
        <end position="73"/>
    </location>
</feature>
<keyword evidence="3" id="KW-0804">Transcription</keyword>
<evidence type="ECO:0000256" key="2">
    <source>
        <dbReference type="ARBA" id="ARBA00023125"/>
    </source>
</evidence>
<evidence type="ECO:0000313" key="6">
    <source>
        <dbReference type="EMBL" id="NTY62788.1"/>
    </source>
</evidence>
<dbReference type="Pfam" id="PF00440">
    <property type="entry name" value="TetR_N"/>
    <property type="match status" value="1"/>
</dbReference>
<dbReference type="PANTHER" id="PTHR30055:SF234">
    <property type="entry name" value="HTH-TYPE TRANSCRIPTIONAL REGULATOR BETI"/>
    <property type="match status" value="1"/>
</dbReference>
<keyword evidence="7" id="KW-1185">Reference proteome</keyword>
<dbReference type="PROSITE" id="PS01081">
    <property type="entry name" value="HTH_TETR_1"/>
    <property type="match status" value="1"/>
</dbReference>
<protein>
    <submittedName>
        <fullName evidence="6">TetR/AcrR family transcriptional regulator</fullName>
    </submittedName>
</protein>
<dbReference type="PROSITE" id="PS50977">
    <property type="entry name" value="HTH_TETR_2"/>
    <property type="match status" value="1"/>
</dbReference>
<reference evidence="6 7" key="1">
    <citation type="submission" date="2019-05" db="EMBL/GenBank/DDBJ databases">
        <title>Mycolicibacterium sphagni ENV482 genome assembly.</title>
        <authorList>
            <person name="Chen W."/>
            <person name="Faulkner N.W."/>
            <person name="Hyman M.R."/>
        </authorList>
    </citation>
    <scope>NUCLEOTIDE SEQUENCE [LARGE SCALE GENOMIC DNA]</scope>
    <source>
        <strain evidence="6 7">ENV482</strain>
    </source>
</reference>
<dbReference type="InterPro" id="IPR023772">
    <property type="entry name" value="DNA-bd_HTH_TetR-type_CS"/>
</dbReference>
<evidence type="ECO:0000256" key="3">
    <source>
        <dbReference type="ARBA" id="ARBA00023163"/>
    </source>
</evidence>
<dbReference type="Gene3D" id="1.10.357.10">
    <property type="entry name" value="Tetracycline Repressor, domain 2"/>
    <property type="match status" value="1"/>
</dbReference>
<comment type="caution">
    <text evidence="6">The sequence shown here is derived from an EMBL/GenBank/DDBJ whole genome shotgun (WGS) entry which is preliminary data.</text>
</comment>
<dbReference type="InterPro" id="IPR001647">
    <property type="entry name" value="HTH_TetR"/>
</dbReference>
<keyword evidence="2 4" id="KW-0238">DNA-binding</keyword>
<keyword evidence="1" id="KW-0805">Transcription regulation</keyword>
<dbReference type="Proteomes" id="UP000708347">
    <property type="component" value="Unassembled WGS sequence"/>
</dbReference>
<dbReference type="InterPro" id="IPR050109">
    <property type="entry name" value="HTH-type_TetR-like_transc_reg"/>
</dbReference>
<dbReference type="RefSeq" id="WP_174400492.1">
    <property type="nucleotide sequence ID" value="NZ_VBSB01000021.1"/>
</dbReference>
<dbReference type="PRINTS" id="PR00455">
    <property type="entry name" value="HTHTETR"/>
</dbReference>
<dbReference type="EMBL" id="VBSB01000021">
    <property type="protein sequence ID" value="NTY62788.1"/>
    <property type="molecule type" value="Genomic_DNA"/>
</dbReference>